<evidence type="ECO:0000313" key="2">
    <source>
        <dbReference type="Proteomes" id="UP001185012"/>
    </source>
</evidence>
<name>A0ABU1IT93_9BACL</name>
<organism evidence="1 2">
    <name type="scientific">Desmospora profundinema</name>
    <dbReference type="NCBI Taxonomy" id="1571184"/>
    <lineage>
        <taxon>Bacteria</taxon>
        <taxon>Bacillati</taxon>
        <taxon>Bacillota</taxon>
        <taxon>Bacilli</taxon>
        <taxon>Bacillales</taxon>
        <taxon>Thermoactinomycetaceae</taxon>
        <taxon>Desmospora</taxon>
    </lineage>
</organism>
<dbReference type="Proteomes" id="UP001185012">
    <property type="component" value="Unassembled WGS sequence"/>
</dbReference>
<dbReference type="EMBL" id="JAVDQG010000015">
    <property type="protein sequence ID" value="MDR6227643.1"/>
    <property type="molecule type" value="Genomic_DNA"/>
</dbReference>
<reference evidence="1 2" key="1">
    <citation type="submission" date="2023-07" db="EMBL/GenBank/DDBJ databases">
        <title>Genomic Encyclopedia of Type Strains, Phase IV (KMG-IV): sequencing the most valuable type-strain genomes for metagenomic binning, comparative biology and taxonomic classification.</title>
        <authorList>
            <person name="Goeker M."/>
        </authorList>
    </citation>
    <scope>NUCLEOTIDE SEQUENCE [LARGE SCALE GENOMIC DNA]</scope>
    <source>
        <strain evidence="1 2">DSM 45903</strain>
    </source>
</reference>
<proteinExistence type="predicted"/>
<accession>A0ABU1IT93</accession>
<evidence type="ECO:0000313" key="1">
    <source>
        <dbReference type="EMBL" id="MDR6227643.1"/>
    </source>
</evidence>
<sequence>AEGVLSGPIVLAFNHVVYPYPHHNIYLIILK</sequence>
<feature type="non-terminal residue" evidence="1">
    <location>
        <position position="1"/>
    </location>
</feature>
<protein>
    <submittedName>
        <fullName evidence="1">Uncharacterized protein</fullName>
    </submittedName>
</protein>
<gene>
    <name evidence="1" type="ORF">JOE21_003688</name>
</gene>
<keyword evidence="2" id="KW-1185">Reference proteome</keyword>
<comment type="caution">
    <text evidence="1">The sequence shown here is derived from an EMBL/GenBank/DDBJ whole genome shotgun (WGS) entry which is preliminary data.</text>
</comment>